<evidence type="ECO:0000313" key="1">
    <source>
        <dbReference type="EMBL" id="KAI3690597.1"/>
    </source>
</evidence>
<organism evidence="1 2">
    <name type="scientific">Cichorium intybus</name>
    <name type="common">Chicory</name>
    <dbReference type="NCBI Taxonomy" id="13427"/>
    <lineage>
        <taxon>Eukaryota</taxon>
        <taxon>Viridiplantae</taxon>
        <taxon>Streptophyta</taxon>
        <taxon>Embryophyta</taxon>
        <taxon>Tracheophyta</taxon>
        <taxon>Spermatophyta</taxon>
        <taxon>Magnoliopsida</taxon>
        <taxon>eudicotyledons</taxon>
        <taxon>Gunneridae</taxon>
        <taxon>Pentapetalae</taxon>
        <taxon>asterids</taxon>
        <taxon>campanulids</taxon>
        <taxon>Asterales</taxon>
        <taxon>Asteraceae</taxon>
        <taxon>Cichorioideae</taxon>
        <taxon>Cichorieae</taxon>
        <taxon>Cichoriinae</taxon>
        <taxon>Cichorium</taxon>
    </lineage>
</organism>
<keyword evidence="2" id="KW-1185">Reference proteome</keyword>
<dbReference type="EMBL" id="CM042017">
    <property type="protein sequence ID" value="KAI3690597.1"/>
    <property type="molecule type" value="Genomic_DNA"/>
</dbReference>
<name>A0ACB8YZ75_CICIN</name>
<proteinExistence type="predicted"/>
<comment type="caution">
    <text evidence="1">The sequence shown here is derived from an EMBL/GenBank/DDBJ whole genome shotgun (WGS) entry which is preliminary data.</text>
</comment>
<evidence type="ECO:0000313" key="2">
    <source>
        <dbReference type="Proteomes" id="UP001055811"/>
    </source>
</evidence>
<reference evidence="1 2" key="2">
    <citation type="journal article" date="2022" name="Mol. Ecol. Resour.">
        <title>The genomes of chicory, endive, great burdock and yacon provide insights into Asteraceae paleo-polyploidization history and plant inulin production.</title>
        <authorList>
            <person name="Fan W."/>
            <person name="Wang S."/>
            <person name="Wang H."/>
            <person name="Wang A."/>
            <person name="Jiang F."/>
            <person name="Liu H."/>
            <person name="Zhao H."/>
            <person name="Xu D."/>
            <person name="Zhang Y."/>
        </authorList>
    </citation>
    <scope>NUCLEOTIDE SEQUENCE [LARGE SCALE GENOMIC DNA]</scope>
    <source>
        <strain evidence="2">cv. Punajuju</strain>
        <tissue evidence="1">Leaves</tissue>
    </source>
</reference>
<dbReference type="Proteomes" id="UP001055811">
    <property type="component" value="Linkage Group LG09"/>
</dbReference>
<protein>
    <submittedName>
        <fullName evidence="1">Uncharacterized protein</fullName>
    </submittedName>
</protein>
<gene>
    <name evidence="1" type="ORF">L2E82_48721</name>
</gene>
<sequence>MLVLQNMPESGHLTSQSYVMSDKRLNATSNQRFDRGQGQPHMEMVNFTTDVEDFDIPWSALVLKERIGTGSFGFVYRAEWNGSSTRT</sequence>
<reference evidence="2" key="1">
    <citation type="journal article" date="2022" name="Mol. Ecol. Resour.">
        <title>The genomes of chicory, endive, great burdock and yacon provide insights into Asteraceae palaeo-polyploidization history and plant inulin production.</title>
        <authorList>
            <person name="Fan W."/>
            <person name="Wang S."/>
            <person name="Wang H."/>
            <person name="Wang A."/>
            <person name="Jiang F."/>
            <person name="Liu H."/>
            <person name="Zhao H."/>
            <person name="Xu D."/>
            <person name="Zhang Y."/>
        </authorList>
    </citation>
    <scope>NUCLEOTIDE SEQUENCE [LARGE SCALE GENOMIC DNA]</scope>
    <source>
        <strain evidence="2">cv. Punajuju</strain>
    </source>
</reference>
<accession>A0ACB8YZ75</accession>